<gene>
    <name evidence="1" type="ORF">ACAOBT_LOCUS14556</name>
</gene>
<proteinExistence type="predicted"/>
<evidence type="ECO:0000313" key="1">
    <source>
        <dbReference type="EMBL" id="CAH1981564.1"/>
    </source>
</evidence>
<dbReference type="Proteomes" id="UP001152888">
    <property type="component" value="Unassembled WGS sequence"/>
</dbReference>
<organism evidence="1 2">
    <name type="scientific">Acanthoscelides obtectus</name>
    <name type="common">Bean weevil</name>
    <name type="synonym">Bruchus obtectus</name>
    <dbReference type="NCBI Taxonomy" id="200917"/>
    <lineage>
        <taxon>Eukaryota</taxon>
        <taxon>Metazoa</taxon>
        <taxon>Ecdysozoa</taxon>
        <taxon>Arthropoda</taxon>
        <taxon>Hexapoda</taxon>
        <taxon>Insecta</taxon>
        <taxon>Pterygota</taxon>
        <taxon>Neoptera</taxon>
        <taxon>Endopterygota</taxon>
        <taxon>Coleoptera</taxon>
        <taxon>Polyphaga</taxon>
        <taxon>Cucujiformia</taxon>
        <taxon>Chrysomeloidea</taxon>
        <taxon>Chrysomelidae</taxon>
        <taxon>Bruchinae</taxon>
        <taxon>Bruchini</taxon>
        <taxon>Acanthoscelides</taxon>
    </lineage>
</organism>
<dbReference type="EMBL" id="CAKOFQ010006910">
    <property type="protein sequence ID" value="CAH1981564.1"/>
    <property type="molecule type" value="Genomic_DNA"/>
</dbReference>
<name>A0A9P0PDR8_ACAOB</name>
<reference evidence="1" key="1">
    <citation type="submission" date="2022-03" db="EMBL/GenBank/DDBJ databases">
        <authorList>
            <person name="Sayadi A."/>
        </authorList>
    </citation>
    <scope>NUCLEOTIDE SEQUENCE</scope>
</reference>
<evidence type="ECO:0000313" key="2">
    <source>
        <dbReference type="Proteomes" id="UP001152888"/>
    </source>
</evidence>
<sequence>MKTVVIDFVDKCWHFSFTKKSENIIFPRNKHFGNTPLRLHTQLHAIPSFMLSESCINNVKLTLNCTKDYEKSPHRNHKHHRVDSSIYTKQTKDKRKSNEKYYRASLENVSTDVWKDGFDEQSSLRRTRSLAISRENLFYSLDYVSTEVQGQGRRRRRSQLIPRARLIDKNKDYREPLFPTKT</sequence>
<protein>
    <submittedName>
        <fullName evidence="1">Uncharacterized protein</fullName>
    </submittedName>
</protein>
<dbReference type="OrthoDB" id="6375147at2759"/>
<accession>A0A9P0PDR8</accession>
<keyword evidence="2" id="KW-1185">Reference proteome</keyword>
<dbReference type="AlphaFoldDB" id="A0A9P0PDR8"/>
<comment type="caution">
    <text evidence="1">The sequence shown here is derived from an EMBL/GenBank/DDBJ whole genome shotgun (WGS) entry which is preliminary data.</text>
</comment>